<proteinExistence type="predicted"/>
<sequence length="46" mass="5460">MADEKYEIKSFKDLIEALFKYDNWYLGGFVIALILFVIFDLAVYHP</sequence>
<evidence type="ECO:0000313" key="2">
    <source>
        <dbReference type="Proteomes" id="UP000053480"/>
    </source>
</evidence>
<dbReference type="Proteomes" id="UP000053480">
    <property type="component" value="Unassembled WGS sequence"/>
</dbReference>
<accession>A0ACC6TNF2</accession>
<gene>
    <name evidence="1" type="ORF">TQ35_0003805</name>
</gene>
<comment type="caution">
    <text evidence="1">The sequence shown here is derived from an EMBL/GenBank/DDBJ whole genome shotgun (WGS) entry which is preliminary data.</text>
</comment>
<reference evidence="1" key="1">
    <citation type="submission" date="2024-07" db="EMBL/GenBank/DDBJ databases">
        <title>Metagenome and Metagenome-Assembled Genomes of Archaea from a hot spring from the geothermal field of Los Azufres, Mexico.</title>
        <authorList>
            <person name="Marin-Paredes R."/>
            <person name="Martinez-Romero E."/>
            <person name="Servin-Garciduenas L.E."/>
        </authorList>
    </citation>
    <scope>NUCLEOTIDE SEQUENCE</scope>
    <source>
        <strain evidence="1">AZ1-454</strain>
    </source>
</reference>
<name>A0ACC6TNF2_9CREN</name>
<dbReference type="EMBL" id="JZWS03000003">
    <property type="protein sequence ID" value="MEW9491314.1"/>
    <property type="molecule type" value="Genomic_DNA"/>
</dbReference>
<evidence type="ECO:0000313" key="1">
    <source>
        <dbReference type="EMBL" id="MEW9491314.1"/>
    </source>
</evidence>
<protein>
    <submittedName>
        <fullName evidence="1">Uncharacterized protein</fullName>
    </submittedName>
</protein>
<organism evidence="1 2">
    <name type="scientific">Candidatus Aramenus sulfurataquae</name>
    <dbReference type="NCBI Taxonomy" id="1326980"/>
    <lineage>
        <taxon>Archaea</taxon>
        <taxon>Thermoproteota</taxon>
        <taxon>Thermoprotei</taxon>
        <taxon>Sulfolobales</taxon>
        <taxon>Sulfolobaceae</taxon>
        <taxon>Candidatus Aramenus</taxon>
    </lineage>
</organism>